<dbReference type="CDD" id="cd06582">
    <property type="entry name" value="TM_PBP1_LivH_like"/>
    <property type="match status" value="1"/>
</dbReference>
<evidence type="ECO:0000256" key="2">
    <source>
        <dbReference type="ARBA" id="ARBA00022448"/>
    </source>
</evidence>
<evidence type="ECO:0000256" key="7">
    <source>
        <dbReference type="ARBA" id="ARBA00023136"/>
    </source>
</evidence>
<name>A0ABM8Y290_9BURK</name>
<keyword evidence="5" id="KW-0029">Amino-acid transport</keyword>
<dbReference type="InterPro" id="IPR052157">
    <property type="entry name" value="BCAA_transport_permease"/>
</dbReference>
<comment type="subcellular location">
    <subcellularLocation>
        <location evidence="1">Cell membrane</location>
        <topology evidence="1">Multi-pass membrane protein</topology>
    </subcellularLocation>
</comment>
<evidence type="ECO:0000313" key="11">
    <source>
        <dbReference type="Proteomes" id="UP000701702"/>
    </source>
</evidence>
<feature type="transmembrane region" description="Helical" evidence="9">
    <location>
        <begin position="6"/>
        <end position="30"/>
    </location>
</feature>
<feature type="transmembrane region" description="Helical" evidence="9">
    <location>
        <begin position="42"/>
        <end position="59"/>
    </location>
</feature>
<evidence type="ECO:0000313" key="10">
    <source>
        <dbReference type="EMBL" id="CAG9186878.1"/>
    </source>
</evidence>
<dbReference type="PANTHER" id="PTHR11795:SF442">
    <property type="entry name" value="ABC TRANSPORTER ATP-BINDING PROTEIN"/>
    <property type="match status" value="1"/>
</dbReference>
<dbReference type="PANTHER" id="PTHR11795">
    <property type="entry name" value="BRANCHED-CHAIN AMINO ACID TRANSPORT SYSTEM PERMEASE PROTEIN LIVH"/>
    <property type="match status" value="1"/>
</dbReference>
<evidence type="ECO:0000256" key="8">
    <source>
        <dbReference type="ARBA" id="ARBA00037998"/>
    </source>
</evidence>
<evidence type="ECO:0000256" key="3">
    <source>
        <dbReference type="ARBA" id="ARBA00022475"/>
    </source>
</evidence>
<keyword evidence="4 9" id="KW-0812">Transmembrane</keyword>
<evidence type="ECO:0000256" key="5">
    <source>
        <dbReference type="ARBA" id="ARBA00022970"/>
    </source>
</evidence>
<protein>
    <submittedName>
        <fullName evidence="10">High-affinity branched-chain amino acid transport system permease protein LivH</fullName>
    </submittedName>
</protein>
<keyword evidence="7 9" id="KW-0472">Membrane</keyword>
<dbReference type="Proteomes" id="UP000701702">
    <property type="component" value="Unassembled WGS sequence"/>
</dbReference>
<keyword evidence="6 9" id="KW-1133">Transmembrane helix</keyword>
<dbReference type="InterPro" id="IPR001851">
    <property type="entry name" value="ABC_transp_permease"/>
</dbReference>
<feature type="transmembrane region" description="Helical" evidence="9">
    <location>
        <begin position="197"/>
        <end position="218"/>
    </location>
</feature>
<gene>
    <name evidence="10" type="primary">livH_13</name>
    <name evidence="10" type="ORF">LMG23994_06425</name>
</gene>
<keyword evidence="11" id="KW-1185">Reference proteome</keyword>
<reference evidence="10 11" key="1">
    <citation type="submission" date="2021-08" db="EMBL/GenBank/DDBJ databases">
        <authorList>
            <person name="Peeters C."/>
        </authorList>
    </citation>
    <scope>NUCLEOTIDE SEQUENCE [LARGE SCALE GENOMIC DNA]</scope>
    <source>
        <strain evidence="10 11">LMG 23994</strain>
    </source>
</reference>
<feature type="transmembrane region" description="Helical" evidence="9">
    <location>
        <begin position="138"/>
        <end position="164"/>
    </location>
</feature>
<keyword evidence="2" id="KW-0813">Transport</keyword>
<keyword evidence="3" id="KW-1003">Cell membrane</keyword>
<accession>A0ABM8Y290</accession>
<feature type="transmembrane region" description="Helical" evidence="9">
    <location>
        <begin position="261"/>
        <end position="281"/>
    </location>
</feature>
<proteinExistence type="inferred from homology"/>
<feature type="transmembrane region" description="Helical" evidence="9">
    <location>
        <begin position="100"/>
        <end position="118"/>
    </location>
</feature>
<sequence>MDWQLLGAQVLAGIANGGLYFLVASGLTLLWGALGVINLAHGSYFMLAAFGTAACIQQWGAEAGFLAACVAIPALTAAAGAGLEISLFRRVYHSGMWGQLLLSFGLLLALNNITRLVFGTQPMSMAPPRLLAGFVELGAFRMASYQIAVLAVTAAVACYLWLLLGRSRTGRLIRAAVDDPQMLEAVGVDVRRLRTTVMAIAALLAGIAGAIAVPRGAINTGIDVQIVLIGFAVVVVGGLGSVWGGLAAAMLIGVAETVSTLFVDQGGEVVIFAVMVLVLLFKPTGFRTIAGRE</sequence>
<feature type="transmembrane region" description="Helical" evidence="9">
    <location>
        <begin position="224"/>
        <end position="254"/>
    </location>
</feature>
<evidence type="ECO:0000256" key="6">
    <source>
        <dbReference type="ARBA" id="ARBA00022989"/>
    </source>
</evidence>
<comment type="similarity">
    <text evidence="8">Belongs to the binding-protein-dependent transport system permease family. LivHM subfamily.</text>
</comment>
<feature type="transmembrane region" description="Helical" evidence="9">
    <location>
        <begin position="65"/>
        <end position="88"/>
    </location>
</feature>
<dbReference type="Pfam" id="PF02653">
    <property type="entry name" value="BPD_transp_2"/>
    <property type="match status" value="1"/>
</dbReference>
<evidence type="ECO:0000256" key="4">
    <source>
        <dbReference type="ARBA" id="ARBA00022692"/>
    </source>
</evidence>
<dbReference type="RefSeq" id="WP_224009966.1">
    <property type="nucleotide sequence ID" value="NZ_CAJZAF010000055.1"/>
</dbReference>
<dbReference type="EMBL" id="CAJZAF010000055">
    <property type="protein sequence ID" value="CAG9186878.1"/>
    <property type="molecule type" value="Genomic_DNA"/>
</dbReference>
<organism evidence="10 11">
    <name type="scientific">Cupriavidus pinatubonensis</name>
    <dbReference type="NCBI Taxonomy" id="248026"/>
    <lineage>
        <taxon>Bacteria</taxon>
        <taxon>Pseudomonadati</taxon>
        <taxon>Pseudomonadota</taxon>
        <taxon>Betaproteobacteria</taxon>
        <taxon>Burkholderiales</taxon>
        <taxon>Burkholderiaceae</taxon>
        <taxon>Cupriavidus</taxon>
    </lineage>
</organism>
<evidence type="ECO:0000256" key="9">
    <source>
        <dbReference type="SAM" id="Phobius"/>
    </source>
</evidence>
<evidence type="ECO:0000256" key="1">
    <source>
        <dbReference type="ARBA" id="ARBA00004651"/>
    </source>
</evidence>
<comment type="caution">
    <text evidence="10">The sequence shown here is derived from an EMBL/GenBank/DDBJ whole genome shotgun (WGS) entry which is preliminary data.</text>
</comment>